<evidence type="ECO:0000313" key="3">
    <source>
        <dbReference type="Proteomes" id="UP000807342"/>
    </source>
</evidence>
<dbReference type="InterPro" id="IPR013154">
    <property type="entry name" value="ADH-like_N"/>
</dbReference>
<dbReference type="Gene3D" id="3.40.50.720">
    <property type="entry name" value="NAD(P)-binding Rossmann-like Domain"/>
    <property type="match status" value="1"/>
</dbReference>
<dbReference type="InterPro" id="IPR020843">
    <property type="entry name" value="ER"/>
</dbReference>
<dbReference type="InterPro" id="IPR013149">
    <property type="entry name" value="ADH-like_C"/>
</dbReference>
<dbReference type="InterPro" id="IPR011032">
    <property type="entry name" value="GroES-like_sf"/>
</dbReference>
<evidence type="ECO:0000259" key="1">
    <source>
        <dbReference type="SMART" id="SM00829"/>
    </source>
</evidence>
<dbReference type="SMART" id="SM00829">
    <property type="entry name" value="PKS_ER"/>
    <property type="match status" value="1"/>
</dbReference>
<comment type="caution">
    <text evidence="2">The sequence shown here is derived from an EMBL/GenBank/DDBJ whole genome shotgun (WGS) entry which is preliminary data.</text>
</comment>
<dbReference type="CDD" id="cd08249">
    <property type="entry name" value="enoyl_reductase_like"/>
    <property type="match status" value="1"/>
</dbReference>
<dbReference type="Gene3D" id="3.90.180.10">
    <property type="entry name" value="Medium-chain alcohol dehydrogenases, catalytic domain"/>
    <property type="match status" value="1"/>
</dbReference>
<dbReference type="Pfam" id="PF08240">
    <property type="entry name" value="ADH_N"/>
    <property type="match status" value="1"/>
</dbReference>
<dbReference type="InterPro" id="IPR047122">
    <property type="entry name" value="Trans-enoyl_RdTase-like"/>
</dbReference>
<keyword evidence="3" id="KW-1185">Reference proteome</keyword>
<evidence type="ECO:0000313" key="2">
    <source>
        <dbReference type="EMBL" id="KAF9444858.1"/>
    </source>
</evidence>
<dbReference type="Proteomes" id="UP000807342">
    <property type="component" value="Unassembled WGS sequence"/>
</dbReference>
<dbReference type="SUPFAM" id="SSF51735">
    <property type="entry name" value="NAD(P)-binding Rossmann-fold domains"/>
    <property type="match status" value="1"/>
</dbReference>
<dbReference type="GO" id="GO:0016651">
    <property type="term" value="F:oxidoreductase activity, acting on NAD(P)H"/>
    <property type="evidence" value="ECO:0007669"/>
    <property type="project" value="InterPro"/>
</dbReference>
<name>A0A9P5X4U3_9AGAR</name>
<dbReference type="SUPFAM" id="SSF50129">
    <property type="entry name" value="GroES-like"/>
    <property type="match status" value="1"/>
</dbReference>
<dbReference type="PANTHER" id="PTHR45348:SF2">
    <property type="entry name" value="ZINC-TYPE ALCOHOL DEHYDROGENASE-LIKE PROTEIN C2E1P3.01"/>
    <property type="match status" value="1"/>
</dbReference>
<dbReference type="EMBL" id="MU151343">
    <property type="protein sequence ID" value="KAF9444858.1"/>
    <property type="molecule type" value="Genomic_DNA"/>
</dbReference>
<accession>A0A9P5X4U3</accession>
<sequence>MGLKSLLSRMQQNALLITEKYGNFVRGTRPVPQVGPGEILVRVKAAALNPADWKIQKYGFIVNEYPAVLGGDIAGDVIEIGEGVSRFSVGDRVFGPCLFRADYSAFQEFCKLKEGLAAKVPESLSYEQASTFPIAILAAWFGLYNAPPYGMGLTPLPSGTGKYTGQPILVIGGSSSVGQFAIQLAKAAGFSPIITTASPKHTDMLKSLGATHIIDRNTPPTNIRTELAKIIGPAGKVNDPSSSGVIHYIFDSISEKETQTAAYDLLTPGGKLALVLPSFVPADSQTPDKHISSTNGMPDAPHNVGLLGALYSGITAMIENGTLTPNKVEVIPGGLDGIVEGLKRLENNQVSGVKLVVRISEN</sequence>
<reference evidence="2" key="1">
    <citation type="submission" date="2020-11" db="EMBL/GenBank/DDBJ databases">
        <authorList>
            <consortium name="DOE Joint Genome Institute"/>
            <person name="Ahrendt S."/>
            <person name="Riley R."/>
            <person name="Andreopoulos W."/>
            <person name="Labutti K."/>
            <person name="Pangilinan J."/>
            <person name="Ruiz-Duenas F.J."/>
            <person name="Barrasa J.M."/>
            <person name="Sanchez-Garcia M."/>
            <person name="Camarero S."/>
            <person name="Miyauchi S."/>
            <person name="Serrano A."/>
            <person name="Linde D."/>
            <person name="Babiker R."/>
            <person name="Drula E."/>
            <person name="Ayuso-Fernandez I."/>
            <person name="Pacheco R."/>
            <person name="Padilla G."/>
            <person name="Ferreira P."/>
            <person name="Barriuso J."/>
            <person name="Kellner H."/>
            <person name="Castanera R."/>
            <person name="Alfaro M."/>
            <person name="Ramirez L."/>
            <person name="Pisabarro A.G."/>
            <person name="Kuo A."/>
            <person name="Tritt A."/>
            <person name="Lipzen A."/>
            <person name="He G."/>
            <person name="Yan M."/>
            <person name="Ng V."/>
            <person name="Cullen D."/>
            <person name="Martin F."/>
            <person name="Rosso M.-N."/>
            <person name="Henrissat B."/>
            <person name="Hibbett D."/>
            <person name="Martinez A.T."/>
            <person name="Grigoriev I.V."/>
        </authorList>
    </citation>
    <scope>NUCLEOTIDE SEQUENCE</scope>
    <source>
        <strain evidence="2">MF-IS2</strain>
    </source>
</reference>
<dbReference type="PANTHER" id="PTHR45348">
    <property type="entry name" value="HYPOTHETICAL OXIDOREDUCTASE (EUROFUNG)"/>
    <property type="match status" value="1"/>
</dbReference>
<protein>
    <submittedName>
        <fullName evidence="2">GroES-like protein</fullName>
    </submittedName>
</protein>
<proteinExistence type="predicted"/>
<dbReference type="AlphaFoldDB" id="A0A9P5X4U3"/>
<dbReference type="InterPro" id="IPR036291">
    <property type="entry name" value="NAD(P)-bd_dom_sf"/>
</dbReference>
<feature type="domain" description="Enoyl reductase (ER)" evidence="1">
    <location>
        <begin position="22"/>
        <end position="357"/>
    </location>
</feature>
<dbReference type="OrthoDB" id="3233595at2759"/>
<dbReference type="Pfam" id="PF00107">
    <property type="entry name" value="ADH_zinc_N"/>
    <property type="match status" value="1"/>
</dbReference>
<organism evidence="2 3">
    <name type="scientific">Macrolepiota fuliginosa MF-IS2</name>
    <dbReference type="NCBI Taxonomy" id="1400762"/>
    <lineage>
        <taxon>Eukaryota</taxon>
        <taxon>Fungi</taxon>
        <taxon>Dikarya</taxon>
        <taxon>Basidiomycota</taxon>
        <taxon>Agaricomycotina</taxon>
        <taxon>Agaricomycetes</taxon>
        <taxon>Agaricomycetidae</taxon>
        <taxon>Agaricales</taxon>
        <taxon>Agaricineae</taxon>
        <taxon>Agaricaceae</taxon>
        <taxon>Macrolepiota</taxon>
    </lineage>
</organism>
<gene>
    <name evidence="2" type="ORF">P691DRAFT_735877</name>
</gene>